<feature type="domain" description="CBS" evidence="2">
    <location>
        <begin position="101"/>
        <end position="161"/>
    </location>
</feature>
<keyword evidence="1" id="KW-0129">CBS domain</keyword>
<gene>
    <name evidence="3" type="ORF">HF295_05475</name>
</gene>
<dbReference type="EMBL" id="CP051151">
    <property type="protein sequence ID" value="QLY40337.1"/>
    <property type="molecule type" value="Genomic_DNA"/>
</dbReference>
<evidence type="ECO:0000313" key="3">
    <source>
        <dbReference type="EMBL" id="QLY40337.1"/>
    </source>
</evidence>
<evidence type="ECO:0000259" key="2">
    <source>
        <dbReference type="PROSITE" id="PS51371"/>
    </source>
</evidence>
<dbReference type="Proteomes" id="UP000512167">
    <property type="component" value="Chromosome"/>
</dbReference>
<organism evidence="3 4">
    <name type="scientific">Hujiaoplasma nucleasis</name>
    <dbReference type="NCBI Taxonomy" id="2725268"/>
    <lineage>
        <taxon>Bacteria</taxon>
        <taxon>Bacillati</taxon>
        <taxon>Mycoplasmatota</taxon>
        <taxon>Mollicutes</taxon>
        <taxon>Candidatus Izemoplasmatales</taxon>
        <taxon>Hujiaoplasmataceae</taxon>
        <taxon>Hujiaoplasma</taxon>
    </lineage>
</organism>
<proteinExistence type="predicted"/>
<dbReference type="SUPFAM" id="SSF54631">
    <property type="entry name" value="CBS-domain pair"/>
    <property type="match status" value="1"/>
</dbReference>
<dbReference type="KEGG" id="tbk:HF295_05475"/>
<dbReference type="Gene3D" id="3.10.580.10">
    <property type="entry name" value="CBS-domain"/>
    <property type="match status" value="1"/>
</dbReference>
<dbReference type="Pfam" id="PF00571">
    <property type="entry name" value="CBS"/>
    <property type="match status" value="1"/>
</dbReference>
<accession>A0A7L6N4Z2</accession>
<reference evidence="3 4" key="1">
    <citation type="submission" date="2020-04" db="EMBL/GenBank/DDBJ databases">
        <authorList>
            <person name="Zheng R.K."/>
            <person name="Sun C.M."/>
        </authorList>
    </citation>
    <scope>NUCLEOTIDE SEQUENCE [LARGE SCALE GENOMIC DNA]</scope>
    <source>
        <strain evidence="4">zrk29</strain>
    </source>
</reference>
<dbReference type="InterPro" id="IPR046342">
    <property type="entry name" value="CBS_dom_sf"/>
</dbReference>
<dbReference type="PROSITE" id="PS51371">
    <property type="entry name" value="CBS"/>
    <property type="match status" value="1"/>
</dbReference>
<evidence type="ECO:0000256" key="1">
    <source>
        <dbReference type="PROSITE-ProRule" id="PRU00703"/>
    </source>
</evidence>
<name>A0A7L6N4Z2_9MOLU</name>
<dbReference type="InterPro" id="IPR000644">
    <property type="entry name" value="CBS_dom"/>
</dbReference>
<dbReference type="AlphaFoldDB" id="A0A7L6N4Z2"/>
<sequence>MNKEDKFIEIYNQLDTYLRIKYFNDNPSYTSYSKKIFYIKNHKLEPIMQNEHYFDILKKAGEIRNIVAHNNNIIVPSDEFLNEFSNLVDRISKAKRVDQIMTPYSHLQTKDYQDRLKDVIELIANKGYNAIPIINNHQFVGMFTEKTIFDYLSISDRIIDKEMFIKEMHEVIDLDGKPRAYFKFIPRNLSIDQAYDIFTQDFKGKHQLLLLLVTENGIKTEKFLGIVALRDLKNELY</sequence>
<dbReference type="RefSeq" id="WP_312031169.1">
    <property type="nucleotide sequence ID" value="NZ_CP051151.1"/>
</dbReference>
<protein>
    <submittedName>
        <fullName evidence="3">CBS domain-containing protein</fullName>
    </submittedName>
</protein>
<keyword evidence="4" id="KW-1185">Reference proteome</keyword>
<evidence type="ECO:0000313" key="4">
    <source>
        <dbReference type="Proteomes" id="UP000512167"/>
    </source>
</evidence>